<keyword evidence="3" id="KW-0812">Transmembrane</keyword>
<reference evidence="4" key="1">
    <citation type="journal article" date="2014" name="Nucleic Acids Res.">
        <title>The evolutionary dynamics of variant antigen genes in Babesia reveal a history of genomic innovation underlying host-parasite interaction.</title>
        <authorList>
            <person name="Jackson A.P."/>
            <person name="Otto T.D."/>
            <person name="Darby A."/>
            <person name="Ramaprasad A."/>
            <person name="Xia D."/>
            <person name="Echaide I.E."/>
            <person name="Farber M."/>
            <person name="Gahlot S."/>
            <person name="Gamble J."/>
            <person name="Gupta D."/>
            <person name="Gupta Y."/>
            <person name="Jackson L."/>
            <person name="Malandrin L."/>
            <person name="Malas T.B."/>
            <person name="Moussa E."/>
            <person name="Nair M."/>
            <person name="Reid AJ."/>
            <person name="Sanders M."/>
            <person name="Sharma J."/>
            <person name="Tracey A."/>
            <person name="Quail M.A."/>
            <person name="Weir W."/>
            <person name="Wastling J.M."/>
            <person name="Hall N."/>
            <person name="Willadsen P."/>
            <person name="Lingelbach K."/>
            <person name="Shiels B."/>
            <person name="Tait A."/>
            <person name="Berriman M."/>
            <person name="Allred D.R."/>
            <person name="Pain A."/>
        </authorList>
    </citation>
    <scope>NUCLEOTIDE SEQUENCE</scope>
    <source>
        <strain evidence="4">Bond</strain>
    </source>
</reference>
<keyword evidence="3" id="KW-1133">Transmembrane helix</keyword>
<keyword evidence="3" id="KW-0472">Membrane</keyword>
<evidence type="ECO:0000313" key="4">
    <source>
        <dbReference type="EMBL" id="CDR71791.1"/>
    </source>
</evidence>
<organism evidence="4">
    <name type="scientific">Babesia bigemina</name>
    <dbReference type="NCBI Taxonomy" id="5866"/>
    <lineage>
        <taxon>Eukaryota</taxon>
        <taxon>Sar</taxon>
        <taxon>Alveolata</taxon>
        <taxon>Apicomplexa</taxon>
        <taxon>Aconoidasida</taxon>
        <taxon>Piroplasmida</taxon>
        <taxon>Babesiidae</taxon>
        <taxon>Babesia</taxon>
    </lineage>
</organism>
<feature type="region of interest" description="Disordered" evidence="2">
    <location>
        <begin position="93"/>
        <end position="115"/>
    </location>
</feature>
<evidence type="ECO:0000256" key="3">
    <source>
        <dbReference type="SAM" id="Phobius"/>
    </source>
</evidence>
<evidence type="ECO:0000256" key="1">
    <source>
        <dbReference type="SAM" id="Coils"/>
    </source>
</evidence>
<protein>
    <recommendedName>
        <fullName evidence="5">C3H1-type domain-containing protein</fullName>
    </recommendedName>
</protein>
<sequence>MSRRSVEEKIVQLGHLAGKLGGFVGESDSVNKAVKNAIIAVINSNEELKNEYSSHVTTLSESVKSADQAVGTVEIEQLSQRVSQEITLITQRINSPKNLPNNLPPSPSPSADSAELQPKLEALKEVQKLCENYENLKNAKDEPKNLLVNLCTGLETFLGFNSETKGYDGTGIVYSDLDRLCDGVMGFLYQVLKDVSDKQPYETGKEYLNTLVSSTLKSNLNSGHDGFCKAFPMVTVNVNRYNQAVKSSNENIKKKMEKLQSEMKVFTKNALKGILPKADENDFQKVLQAVDTVNRELDSCKNYAKVFTDALNIDDKSVNDAVDELHSPLSVRVKDALRTVKQESEQLGRLAERQQGTLKETAEKVKKTLGELKVSVDCKIGDDVKEFVDELKKKVKPIKKHLDDITTELSQYVIELQTWMEDTKKYINEVKDTHVKRIVNETTDSLTGKTNLIEDERQKVLKLKKDLTTHIESVRSIVKDKVSDAKTAKVAQLDGWKKAAGSVVEEAKRKCMQIGGMVVTDGTGNGEIYKLAKEMQDKAEELRVAAKHIKAEIGGWVGNATKAVGELEDVLKTDLYHVKDNIDSGILKYVNGLRDALTKGMEASSGRGTFGYNQLIGALTGKLGEQLPKFKEALVTTQRSNDVGTYLEKILYDLQQSKTTLTKPLEALKTAFYNDMQAQVETHLPKVDNEGTTKVQLTKLSRSFYNARTDGKDITKQTALKKAIEKIETDVNAKLLDDEGVRGSIEGENSTFTSPFTKIEQQLQQIAGLVDSDKKQSGIPGDGQKEGVINYLDDVTSMLAEDPVTLKSDIKSAHASIKGLETIKGEITTALDGIDTYVSNISVSHITNGLNNVSTEITKHLGDLEQAIDQTTNAVHAKLIALKDDKIGNAANSKTIKENTLQAISDKLDKLQKGLVTDAVKETKSLLDTYLTKAEEHYTKELKSHLNTQVKQAIETLTTHSQKQYFLSTVSLLSEYSNRVEKELKPLPQEIKNDLERGHKGFMNVFAAKFVSNIEKIKPITATSFTQKGSLKISPVSQAAKELNKSLTYCFQSLNRQADITADVDLAEPAKTALITVLGSIQTSNHFDNTFVDNLVSLKNTMHEFNPRTYGDSNNPWLLDALKKGLSFLIDELQVAYVSVYDGHEDYIDFNKLFDPPINVSMNVNQKSELTDVGRKLSKVCLTILGIIFEDISTLKKCCGTKCKSDQINTSTTLGEFFSDHGYIVSMRGKQHGELRDKEKMRGFHIYKILTDAITGADKIIEHMKKCESNKRVGQDEPIKAEKFAIIDLLSCIYQHIEQYNEVCHIATFSATRSPCSVYEMLIWLSGLTHNRVCSAMVGKTFLDLLKDPAKEARETQQEGEVDEPIVLEVDPNSISLDAYPKSIEFVRLDATLTRICSKAYDLICTIVGTGDEYTTYGCDYSNNSFKLKYPSDPAACFDMLLDILRRLLPQLRYLSSRCDVATEHHGWRNCEYGKEVPTSTSHCINETEGQANTKPKCQPNCQANTKVSCQPTSPLMSYLNDCLPGHLPHQLIRIGCKYECSTCPTTSKKGMPCLTPLGFRGFSGSTKQGKDLCEAIRLFFGSGLISTLLCLTPKPPSTLPEHFGFTLSLIECLETSEKKTTVDGVTVKAAFTTSITKLSVQLYTAQSDLTNAISKAYGPTASDHGECEHSHLRNLTSARSCRQKSNKDIECAPYLYTMCHDAYSYLAAKHTDVYLSWAIYLPWDFWKYLKHLYDSFCNINCADWGCRQCLQGTACNSGKHGQSETNSDGIRKSYCQCPSIVGCKGVSPTLYQYGFSFQDASSLNHATYPNTCTDFCSQLDKVLKSNYFVKLFTECDNFIWTIREPFTYLVLALWSLSLFYLICVMVGRLDVLHIRSHLRIPSSHRITAQSLLAAAQVGRLAKISYLQP</sequence>
<accession>A0A061BLP0</accession>
<feature type="transmembrane region" description="Helical" evidence="3">
    <location>
        <begin position="1847"/>
        <end position="1870"/>
    </location>
</feature>
<dbReference type="VEuPathDB" id="PiroplasmaDB:BBBOND_0004490"/>
<reference evidence="4" key="2">
    <citation type="submission" date="2014-06" db="EMBL/GenBank/DDBJ databases">
        <authorList>
            <person name="Aslett M."/>
            <person name="De Silva Nishadi"/>
        </authorList>
    </citation>
    <scope>NUCLEOTIDE SEQUENCE</scope>
    <source>
        <strain evidence="4">Bond</strain>
    </source>
</reference>
<evidence type="ECO:0008006" key="5">
    <source>
        <dbReference type="Google" id="ProtNLM"/>
    </source>
</evidence>
<feature type="coiled-coil region" evidence="1">
    <location>
        <begin position="238"/>
        <end position="269"/>
    </location>
</feature>
<name>A0A061BLP0_BABBI</name>
<dbReference type="GeneID" id="24562008"/>
<proteinExistence type="predicted"/>
<keyword evidence="1" id="KW-0175">Coiled coil</keyword>
<gene>
    <name evidence="4" type="ORF">BBBOND_0004490</name>
</gene>
<dbReference type="KEGG" id="bbig:BBBOND_0004490"/>
<dbReference type="EMBL" id="LK055174">
    <property type="protein sequence ID" value="CDR71791.1"/>
    <property type="molecule type" value="Genomic_DNA"/>
</dbReference>
<dbReference type="RefSeq" id="XP_012770735.1">
    <property type="nucleotide sequence ID" value="XM_012915281.1"/>
</dbReference>
<evidence type="ECO:0000256" key="2">
    <source>
        <dbReference type="SAM" id="MobiDB-lite"/>
    </source>
</evidence>